<reference evidence="2" key="1">
    <citation type="submission" date="2012-06" db="EMBL/GenBank/DDBJ databases">
        <title>Complete sequence of chromosome of Desulfomonile tiedjei DSM 6799.</title>
        <authorList>
            <person name="Lucas S."/>
            <person name="Copeland A."/>
            <person name="Lapidus A."/>
            <person name="Glavina del Rio T."/>
            <person name="Dalin E."/>
            <person name="Tice H."/>
            <person name="Bruce D."/>
            <person name="Goodwin L."/>
            <person name="Pitluck S."/>
            <person name="Peters L."/>
            <person name="Ovchinnikova G."/>
            <person name="Zeytun A."/>
            <person name="Lu M."/>
            <person name="Kyrpides N."/>
            <person name="Mavromatis K."/>
            <person name="Ivanova N."/>
            <person name="Brettin T."/>
            <person name="Detter J.C."/>
            <person name="Han C."/>
            <person name="Larimer F."/>
            <person name="Land M."/>
            <person name="Hauser L."/>
            <person name="Markowitz V."/>
            <person name="Cheng J.-F."/>
            <person name="Hugenholtz P."/>
            <person name="Woyke T."/>
            <person name="Wu D."/>
            <person name="Spring S."/>
            <person name="Schroeder M."/>
            <person name="Brambilla E."/>
            <person name="Klenk H.-P."/>
            <person name="Eisen J.A."/>
        </authorList>
    </citation>
    <scope>NUCLEOTIDE SEQUENCE [LARGE SCALE GENOMIC DNA]</scope>
    <source>
        <strain evidence="2">ATCC 49306 / DSM 6799 / DCB-1</strain>
    </source>
</reference>
<evidence type="ECO:0000313" key="2">
    <source>
        <dbReference type="Proteomes" id="UP000006055"/>
    </source>
</evidence>
<gene>
    <name evidence="1" type="ordered locus">Desti_1885</name>
</gene>
<dbReference type="RefSeq" id="WP_014809738.1">
    <property type="nucleotide sequence ID" value="NC_018025.1"/>
</dbReference>
<sequence>MTNLYYHHIDAAILGKLLALYFPNYPPCKEDLDALVSELNDQNCRLTHIVDACQRILPLLSIPGSAVEVEFKKLAAEGRLNQNDALRLVLELQKKFDSV</sequence>
<evidence type="ECO:0000313" key="1">
    <source>
        <dbReference type="EMBL" id="AFM24593.1"/>
    </source>
</evidence>
<dbReference type="HOGENOM" id="CLU_2315753_0_0_7"/>
<dbReference type="AlphaFoldDB" id="I4C4V2"/>
<proteinExistence type="predicted"/>
<dbReference type="Proteomes" id="UP000006055">
    <property type="component" value="Chromosome"/>
</dbReference>
<keyword evidence="2" id="KW-1185">Reference proteome</keyword>
<organism evidence="1 2">
    <name type="scientific">Desulfomonile tiedjei (strain ATCC 49306 / DSM 6799 / DCB-1)</name>
    <dbReference type="NCBI Taxonomy" id="706587"/>
    <lineage>
        <taxon>Bacteria</taxon>
        <taxon>Pseudomonadati</taxon>
        <taxon>Thermodesulfobacteriota</taxon>
        <taxon>Desulfomonilia</taxon>
        <taxon>Desulfomonilales</taxon>
        <taxon>Desulfomonilaceae</taxon>
        <taxon>Desulfomonile</taxon>
    </lineage>
</organism>
<accession>I4C4V2</accession>
<dbReference type="KEGG" id="dti:Desti_1885"/>
<protein>
    <submittedName>
        <fullName evidence="1">Uncharacterized protein</fullName>
    </submittedName>
</protein>
<name>I4C4V2_DESTA</name>
<dbReference type="EMBL" id="CP003360">
    <property type="protein sequence ID" value="AFM24593.1"/>
    <property type="molecule type" value="Genomic_DNA"/>
</dbReference>